<evidence type="ECO:0000256" key="12">
    <source>
        <dbReference type="PROSITE-ProRule" id="PRU00035"/>
    </source>
</evidence>
<dbReference type="GO" id="GO:0005634">
    <property type="term" value="C:nucleus"/>
    <property type="evidence" value="ECO:0007669"/>
    <property type="project" value="UniProtKB-SubCell"/>
</dbReference>
<reference evidence="16 17" key="1">
    <citation type="submission" date="2016-07" db="EMBL/GenBank/DDBJ databases">
        <title>Pervasive Adenine N6-methylation of Active Genes in Fungi.</title>
        <authorList>
            <consortium name="DOE Joint Genome Institute"/>
            <person name="Mondo S.J."/>
            <person name="Dannebaum R.O."/>
            <person name="Kuo R.C."/>
            <person name="Labutti K."/>
            <person name="Haridas S."/>
            <person name="Kuo A."/>
            <person name="Salamov A."/>
            <person name="Ahrendt S.R."/>
            <person name="Lipzen A."/>
            <person name="Sullivan W."/>
            <person name="Andreopoulos W.B."/>
            <person name="Clum A."/>
            <person name="Lindquist E."/>
            <person name="Daum C."/>
            <person name="Ramamoorthy G.K."/>
            <person name="Gryganskyi A."/>
            <person name="Culley D."/>
            <person name="Magnuson J.K."/>
            <person name="James T.Y."/>
            <person name="O'Malley M.A."/>
            <person name="Stajich J.E."/>
            <person name="Spatafora J.W."/>
            <person name="Visel A."/>
            <person name="Grigoriev I.V."/>
        </authorList>
    </citation>
    <scope>NUCLEOTIDE SEQUENCE [LARGE SCALE GENOMIC DNA]</scope>
    <source>
        <strain evidence="16 17">68-887.2</strain>
    </source>
</reference>
<dbReference type="GO" id="GO:0000123">
    <property type="term" value="C:histone acetyltransferase complex"/>
    <property type="evidence" value="ECO:0007669"/>
    <property type="project" value="TreeGrafter"/>
</dbReference>
<dbReference type="InterPro" id="IPR016181">
    <property type="entry name" value="Acyl_CoA_acyltransferase"/>
</dbReference>
<evidence type="ECO:0000256" key="2">
    <source>
        <dbReference type="ARBA" id="ARBA00008607"/>
    </source>
</evidence>
<dbReference type="Gene3D" id="1.20.920.10">
    <property type="entry name" value="Bromodomain-like"/>
    <property type="match status" value="1"/>
</dbReference>
<feature type="compositionally biased region" description="Acidic residues" evidence="13">
    <location>
        <begin position="429"/>
        <end position="443"/>
    </location>
</feature>
<feature type="region of interest" description="Disordered" evidence="13">
    <location>
        <begin position="328"/>
        <end position="470"/>
    </location>
</feature>
<dbReference type="InterPro" id="IPR018359">
    <property type="entry name" value="Bromodomain_CS"/>
</dbReference>
<dbReference type="SMART" id="SM00297">
    <property type="entry name" value="BROMO"/>
    <property type="match status" value="1"/>
</dbReference>
<evidence type="ECO:0000256" key="10">
    <source>
        <dbReference type="ARBA" id="ARBA00023242"/>
    </source>
</evidence>
<organism evidence="16 17">
    <name type="scientific">Naematelia encephala</name>
    <dbReference type="NCBI Taxonomy" id="71784"/>
    <lineage>
        <taxon>Eukaryota</taxon>
        <taxon>Fungi</taxon>
        <taxon>Dikarya</taxon>
        <taxon>Basidiomycota</taxon>
        <taxon>Agaricomycotina</taxon>
        <taxon>Tremellomycetes</taxon>
        <taxon>Tremellales</taxon>
        <taxon>Naemateliaceae</taxon>
        <taxon>Naematelia</taxon>
    </lineage>
</organism>
<dbReference type="InterPro" id="IPR037800">
    <property type="entry name" value="GCN5"/>
</dbReference>
<feature type="compositionally biased region" description="Polar residues" evidence="13">
    <location>
        <begin position="158"/>
        <end position="171"/>
    </location>
</feature>
<proteinExistence type="inferred from homology"/>
<dbReference type="OrthoDB" id="1937912at2759"/>
<evidence type="ECO:0000256" key="4">
    <source>
        <dbReference type="ARBA" id="ARBA00022679"/>
    </source>
</evidence>
<gene>
    <name evidence="16" type="ORF">BCR39DRAFT_518041</name>
</gene>
<keyword evidence="17" id="KW-1185">Reference proteome</keyword>
<sequence length="864" mass="96280">MPARARRAPSARTKRTPAPRPPSSAASSSHGSSSLSPIKSTHSLDPEDDNEENDGSERDIGGELAQLVADVEEENEDREEELAGFVGEDDEEDRGVEGIDEEDNDEAEDGDDDENDDDDDEEEEGDEEEDEEEDEEDEDEGENGDEEDGDEEDGDENATQATELQSNSNGEPSAPRSFIYPSSVPDFTELPEREQRFKLARFMACTVEGCTCEGLEPPEGSSVRLVSRAEMDEKDGDVDMDGEGEGDGNGWWNTCGICGHGWDVDGEGEDGHVLPGGLSAQERTRRGKVVGRIEELLQDEDMLITFPTPRPPSITSLLKQLHQFVRPSGKKPVAPLPLPMDLTGDTNSPYTPVEGGTPAGSDIDEQDGGRPRKRSKTAEATSGKKTGGKTAGKGTKPRTVVRGSRGLIPMETDPDGNQHVAGRLPESAQEGDGEEDEDEDEDVPLAQRPQLDEGERRRRELIKEKEREKEDEVVRRLTKGVNVEDGPETGRIQTTGDVDMWEGVELPKLPPRPAMVEQEKREIILPVVTSRNPTPVATILLIGLKNLFQKQLPKMPREYITRLVLDKNHISIAIVKRGWKVVGGICYRPFESRGFAEIVFCAVDSSEQIKGYGSHLMNSLKDHVRAAHPTINHFLTYADNYAVGYFKKQGFTKEITLDRSKWVGYIKDYEGGTIMQCTMLPKIKYAEVHQMLADQKAAVLAKIRTISKSHIVHPGLEIFKKRKPGEEIRLTKDQVPGLAESGWNPDLDEIIRQPKRNPHHVVLQLVLDDMQNEQSAWPFTRPVDGNLVHDYYEVIKNPMDLSTMEYKLENNHYEGISDFLADAKLMFDNCRQYNGERSTYSTQANNLEKALSKIIKKRMNGLEI</sequence>
<dbReference type="PANTHER" id="PTHR45750">
    <property type="entry name" value="GH11602P"/>
    <property type="match status" value="1"/>
</dbReference>
<dbReference type="STRING" id="71784.A0A1Y2BGX6"/>
<feature type="compositionally biased region" description="Basic and acidic residues" evidence="13">
    <location>
        <begin position="450"/>
        <end position="470"/>
    </location>
</feature>
<keyword evidence="5" id="KW-0156">Chromatin regulator</keyword>
<keyword evidence="6" id="KW-0805">Transcription regulation</keyword>
<dbReference type="InterPro" id="IPR000182">
    <property type="entry name" value="GNAT_dom"/>
</dbReference>
<dbReference type="EMBL" id="MCFC01000004">
    <property type="protein sequence ID" value="ORY33986.1"/>
    <property type="molecule type" value="Genomic_DNA"/>
</dbReference>
<keyword evidence="9" id="KW-0804">Transcription</keyword>
<dbReference type="SUPFAM" id="SSF47370">
    <property type="entry name" value="Bromodomain"/>
    <property type="match status" value="1"/>
</dbReference>
<feature type="compositionally biased region" description="Acidic residues" evidence="13">
    <location>
        <begin position="70"/>
        <end position="156"/>
    </location>
</feature>
<evidence type="ECO:0000256" key="6">
    <source>
        <dbReference type="ARBA" id="ARBA00023015"/>
    </source>
</evidence>
<dbReference type="AlphaFoldDB" id="A0A1Y2BGX6"/>
<feature type="domain" description="N-acetyltransferase" evidence="15">
    <location>
        <begin position="528"/>
        <end position="680"/>
    </location>
</feature>
<name>A0A1Y2BGX6_9TREE</name>
<dbReference type="InParanoid" id="A0A1Y2BGX6"/>
<evidence type="ECO:0000256" key="5">
    <source>
        <dbReference type="ARBA" id="ARBA00022853"/>
    </source>
</evidence>
<dbReference type="GO" id="GO:0045944">
    <property type="term" value="P:positive regulation of transcription by RNA polymerase II"/>
    <property type="evidence" value="ECO:0007669"/>
    <property type="project" value="TreeGrafter"/>
</dbReference>
<evidence type="ECO:0000259" key="15">
    <source>
        <dbReference type="PROSITE" id="PS51186"/>
    </source>
</evidence>
<comment type="caution">
    <text evidence="16">The sequence shown here is derived from an EMBL/GenBank/DDBJ whole genome shotgun (WGS) entry which is preliminary data.</text>
</comment>
<dbReference type="InterPro" id="IPR001487">
    <property type="entry name" value="Bromodomain"/>
</dbReference>
<protein>
    <recommendedName>
        <fullName evidence="3">histone acetyltransferase</fullName>
        <ecNumber evidence="3">2.3.1.48</ecNumber>
    </recommendedName>
</protein>
<evidence type="ECO:0000313" key="17">
    <source>
        <dbReference type="Proteomes" id="UP000193986"/>
    </source>
</evidence>
<keyword evidence="4" id="KW-0808">Transferase</keyword>
<dbReference type="PANTHER" id="PTHR45750:SF3">
    <property type="entry name" value="HISTONE ACETYLTRANSFERASE"/>
    <property type="match status" value="1"/>
</dbReference>
<keyword evidence="10" id="KW-0539">Nucleus</keyword>
<dbReference type="SUPFAM" id="SSF55729">
    <property type="entry name" value="Acyl-CoA N-acyltransferases (Nat)"/>
    <property type="match status" value="1"/>
</dbReference>
<dbReference type="CDD" id="cd05509">
    <property type="entry name" value="Bromo_gcn5_like"/>
    <property type="match status" value="1"/>
</dbReference>
<dbReference type="PROSITE" id="PS51186">
    <property type="entry name" value="GNAT"/>
    <property type="match status" value="1"/>
</dbReference>
<feature type="compositionally biased region" description="Low complexity" evidence="13">
    <location>
        <begin position="23"/>
        <end position="37"/>
    </location>
</feature>
<dbReference type="InterPro" id="IPR036427">
    <property type="entry name" value="Bromodomain-like_sf"/>
</dbReference>
<evidence type="ECO:0000256" key="1">
    <source>
        <dbReference type="ARBA" id="ARBA00004123"/>
    </source>
</evidence>
<keyword evidence="11" id="KW-0012">Acyltransferase</keyword>
<keyword evidence="7 12" id="KW-0103">Bromodomain</keyword>
<dbReference type="Pfam" id="PF00439">
    <property type="entry name" value="Bromodomain"/>
    <property type="match status" value="1"/>
</dbReference>
<dbReference type="PROSITE" id="PS50014">
    <property type="entry name" value="BROMODOMAIN_2"/>
    <property type="match status" value="1"/>
</dbReference>
<dbReference type="GO" id="GO:0010484">
    <property type="term" value="F:histone H3 acetyltransferase activity"/>
    <property type="evidence" value="ECO:0007669"/>
    <property type="project" value="TreeGrafter"/>
</dbReference>
<evidence type="ECO:0000256" key="7">
    <source>
        <dbReference type="ARBA" id="ARBA00023117"/>
    </source>
</evidence>
<evidence type="ECO:0000313" key="16">
    <source>
        <dbReference type="EMBL" id="ORY33986.1"/>
    </source>
</evidence>
<comment type="subcellular location">
    <subcellularLocation>
        <location evidence="1">Nucleus</location>
    </subcellularLocation>
</comment>
<feature type="domain" description="Bromo" evidence="14">
    <location>
        <begin position="771"/>
        <end position="841"/>
    </location>
</feature>
<evidence type="ECO:0000259" key="14">
    <source>
        <dbReference type="PROSITE" id="PS50014"/>
    </source>
</evidence>
<dbReference type="PRINTS" id="PR00503">
    <property type="entry name" value="BROMODOMAIN"/>
</dbReference>
<accession>A0A1Y2BGX6</accession>
<feature type="region of interest" description="Disordered" evidence="13">
    <location>
        <begin position="1"/>
        <end position="185"/>
    </location>
</feature>
<comment type="similarity">
    <text evidence="2">Belongs to the acetyltransferase family. GCN5 subfamily.</text>
</comment>
<evidence type="ECO:0000256" key="3">
    <source>
        <dbReference type="ARBA" id="ARBA00013184"/>
    </source>
</evidence>
<dbReference type="EC" id="2.3.1.48" evidence="3"/>
<dbReference type="Gene3D" id="3.40.630.30">
    <property type="match status" value="1"/>
</dbReference>
<dbReference type="Proteomes" id="UP000193986">
    <property type="component" value="Unassembled WGS sequence"/>
</dbReference>
<dbReference type="PROSITE" id="PS00633">
    <property type="entry name" value="BROMODOMAIN_1"/>
    <property type="match status" value="1"/>
</dbReference>
<dbReference type="CDD" id="cd04301">
    <property type="entry name" value="NAT_SF"/>
    <property type="match status" value="1"/>
</dbReference>
<evidence type="ECO:0000256" key="8">
    <source>
        <dbReference type="ARBA" id="ARBA00023159"/>
    </source>
</evidence>
<keyword evidence="8" id="KW-0010">Activator</keyword>
<evidence type="ECO:0000256" key="9">
    <source>
        <dbReference type="ARBA" id="ARBA00023163"/>
    </source>
</evidence>
<dbReference type="Pfam" id="PF00583">
    <property type="entry name" value="Acetyltransf_1"/>
    <property type="match status" value="1"/>
</dbReference>
<evidence type="ECO:0000256" key="11">
    <source>
        <dbReference type="ARBA" id="ARBA00023315"/>
    </source>
</evidence>
<feature type="compositionally biased region" description="Basic residues" evidence="13">
    <location>
        <begin position="1"/>
        <end position="17"/>
    </location>
</feature>
<evidence type="ECO:0000256" key="13">
    <source>
        <dbReference type="SAM" id="MobiDB-lite"/>
    </source>
</evidence>